<feature type="transmembrane region" description="Helical" evidence="1">
    <location>
        <begin position="63"/>
        <end position="84"/>
    </location>
</feature>
<feature type="transmembrane region" description="Helical" evidence="1">
    <location>
        <begin position="6"/>
        <end position="26"/>
    </location>
</feature>
<comment type="caution">
    <text evidence="2">The sequence shown here is derived from an EMBL/GenBank/DDBJ whole genome shotgun (WGS) entry which is preliminary data.</text>
</comment>
<keyword evidence="3" id="KW-1185">Reference proteome</keyword>
<evidence type="ECO:0000313" key="2">
    <source>
        <dbReference type="EMBL" id="OSJ28749.1"/>
    </source>
</evidence>
<proteinExistence type="predicted"/>
<organism evidence="2 3">
    <name type="scientific">Bradyrhizobium canariense</name>
    <dbReference type="NCBI Taxonomy" id="255045"/>
    <lineage>
        <taxon>Bacteria</taxon>
        <taxon>Pseudomonadati</taxon>
        <taxon>Pseudomonadota</taxon>
        <taxon>Alphaproteobacteria</taxon>
        <taxon>Hyphomicrobiales</taxon>
        <taxon>Nitrobacteraceae</taxon>
        <taxon>Bradyrhizobium</taxon>
    </lineage>
</organism>
<keyword evidence="1" id="KW-0472">Membrane</keyword>
<feature type="transmembrane region" description="Helical" evidence="1">
    <location>
        <begin position="38"/>
        <end position="57"/>
    </location>
</feature>
<protein>
    <submittedName>
        <fullName evidence="2">Uncharacterized protein</fullName>
    </submittedName>
</protein>
<gene>
    <name evidence="2" type="ORF">BST63_16465</name>
</gene>
<accession>A0ABX3X3K8</accession>
<dbReference type="EMBL" id="NAFK01000160">
    <property type="protein sequence ID" value="OSJ28749.1"/>
    <property type="molecule type" value="Genomic_DNA"/>
</dbReference>
<keyword evidence="1" id="KW-1133">Transmembrane helix</keyword>
<reference evidence="2 3" key="1">
    <citation type="submission" date="2017-03" db="EMBL/GenBank/DDBJ databases">
        <title>Whole genome sequences of fourteen strains of Bradyrhizobium canariense and one strain of Bradyrhizobium japonicum isolated from Lupinus (Papilionoideae: Genisteae) species in Algeria.</title>
        <authorList>
            <person name="Crovadore J."/>
            <person name="Chekireb D."/>
            <person name="Brachmann A."/>
            <person name="Chablais R."/>
            <person name="Cochard B."/>
            <person name="Lefort F."/>
        </authorList>
    </citation>
    <scope>NUCLEOTIDE SEQUENCE [LARGE SCALE GENOMIC DNA]</scope>
    <source>
        <strain evidence="2 3">UBMAN05</strain>
    </source>
</reference>
<evidence type="ECO:0000313" key="3">
    <source>
        <dbReference type="Proteomes" id="UP000193884"/>
    </source>
</evidence>
<sequence>MPNEFFTVQSMLTLSGATGATFVICNGLQTAFNFNPKWLGLLVAQIIVLAGVVASGGAGPMPYLVGVINGFLVYCSAAGATSAVGGGGAPPIARGQVPGQDAPLTPARRGFLTPWF</sequence>
<dbReference type="Proteomes" id="UP000193884">
    <property type="component" value="Unassembled WGS sequence"/>
</dbReference>
<evidence type="ECO:0000256" key="1">
    <source>
        <dbReference type="SAM" id="Phobius"/>
    </source>
</evidence>
<name>A0ABX3X3K8_9BRAD</name>
<keyword evidence="1" id="KW-0812">Transmembrane</keyword>